<dbReference type="Gene3D" id="1.10.20.60">
    <property type="entry name" value="Glu-tRNAGln amidotransferase C subunit, N-terminal domain"/>
    <property type="match status" value="1"/>
</dbReference>
<evidence type="ECO:0000313" key="3">
    <source>
        <dbReference type="Proteomes" id="UP000178565"/>
    </source>
</evidence>
<dbReference type="HAMAP" id="MF_00122">
    <property type="entry name" value="GatC"/>
    <property type="match status" value="1"/>
</dbReference>
<comment type="function">
    <text evidence="1">Allows the formation of correctly charged Asn-tRNA(Asn) or Gln-tRNA(Gln) through the transamidation of misacylated Asp-tRNA(Asn) or Glu-tRNA(Gln) in organisms which lack either or both of asparaginyl-tRNA or glutaminyl-tRNA synthetases. The reaction takes place in the presence of glutamine and ATP through an activated phospho-Asp-tRNA(Asn) or phospho-Glu-tRNA(Gln).</text>
</comment>
<dbReference type="GO" id="GO:0070681">
    <property type="term" value="P:glutaminyl-tRNAGln biosynthesis via transamidation"/>
    <property type="evidence" value="ECO:0007669"/>
    <property type="project" value="TreeGrafter"/>
</dbReference>
<dbReference type="GO" id="GO:0006412">
    <property type="term" value="P:translation"/>
    <property type="evidence" value="ECO:0007669"/>
    <property type="project" value="UniProtKB-UniRule"/>
</dbReference>
<keyword evidence="1" id="KW-0547">Nucleotide-binding</keyword>
<dbReference type="EMBL" id="MFDM01000010">
    <property type="protein sequence ID" value="OGE43995.1"/>
    <property type="molecule type" value="Genomic_DNA"/>
</dbReference>
<dbReference type="GO" id="GO:0050567">
    <property type="term" value="F:glutaminyl-tRNA synthase (glutamine-hydrolyzing) activity"/>
    <property type="evidence" value="ECO:0007669"/>
    <property type="project" value="UniProtKB-UniRule"/>
</dbReference>
<dbReference type="AlphaFoldDB" id="A0A1F5KT48"/>
<keyword evidence="1" id="KW-0067">ATP-binding</keyword>
<dbReference type="NCBIfam" id="TIGR00135">
    <property type="entry name" value="gatC"/>
    <property type="match status" value="1"/>
</dbReference>
<keyword evidence="1" id="KW-0648">Protein biosynthesis</keyword>
<comment type="subunit">
    <text evidence="1">Heterotrimer of A, B and C subunits.</text>
</comment>
<reference evidence="2 3" key="1">
    <citation type="journal article" date="2016" name="Nat. Commun.">
        <title>Thousands of microbial genomes shed light on interconnected biogeochemical processes in an aquifer system.</title>
        <authorList>
            <person name="Anantharaman K."/>
            <person name="Brown C.T."/>
            <person name="Hug L.A."/>
            <person name="Sharon I."/>
            <person name="Castelle C.J."/>
            <person name="Probst A.J."/>
            <person name="Thomas B.C."/>
            <person name="Singh A."/>
            <person name="Wilkins M.J."/>
            <person name="Karaoz U."/>
            <person name="Brodie E.L."/>
            <person name="Williams K.H."/>
            <person name="Hubbard S.S."/>
            <person name="Banfield J.F."/>
        </authorList>
    </citation>
    <scope>NUCLEOTIDE SEQUENCE [LARGE SCALE GENOMIC DNA]</scope>
</reference>
<name>A0A1F5KT48_9BACT</name>
<evidence type="ECO:0000256" key="1">
    <source>
        <dbReference type="HAMAP-Rule" id="MF_00122"/>
    </source>
</evidence>
<gene>
    <name evidence="1" type="primary">gatC</name>
    <name evidence="2" type="ORF">A3B45_03025</name>
</gene>
<dbReference type="Proteomes" id="UP000178565">
    <property type="component" value="Unassembled WGS sequence"/>
</dbReference>
<evidence type="ECO:0000313" key="2">
    <source>
        <dbReference type="EMBL" id="OGE43995.1"/>
    </source>
</evidence>
<keyword evidence="1" id="KW-0436">Ligase</keyword>
<comment type="catalytic activity">
    <reaction evidence="1">
        <text>L-glutamyl-tRNA(Gln) + L-glutamine + ATP + H2O = L-glutaminyl-tRNA(Gln) + L-glutamate + ADP + phosphate + H(+)</text>
        <dbReference type="Rhea" id="RHEA:17521"/>
        <dbReference type="Rhea" id="RHEA-COMP:9681"/>
        <dbReference type="Rhea" id="RHEA-COMP:9684"/>
        <dbReference type="ChEBI" id="CHEBI:15377"/>
        <dbReference type="ChEBI" id="CHEBI:15378"/>
        <dbReference type="ChEBI" id="CHEBI:29985"/>
        <dbReference type="ChEBI" id="CHEBI:30616"/>
        <dbReference type="ChEBI" id="CHEBI:43474"/>
        <dbReference type="ChEBI" id="CHEBI:58359"/>
        <dbReference type="ChEBI" id="CHEBI:78520"/>
        <dbReference type="ChEBI" id="CHEBI:78521"/>
        <dbReference type="ChEBI" id="CHEBI:456216"/>
    </reaction>
</comment>
<accession>A0A1F5KT48</accession>
<dbReference type="EC" id="6.3.5.-" evidence="1"/>
<proteinExistence type="inferred from homology"/>
<comment type="catalytic activity">
    <reaction evidence="1">
        <text>L-aspartyl-tRNA(Asn) + L-glutamine + ATP + H2O = L-asparaginyl-tRNA(Asn) + L-glutamate + ADP + phosphate + 2 H(+)</text>
        <dbReference type="Rhea" id="RHEA:14513"/>
        <dbReference type="Rhea" id="RHEA-COMP:9674"/>
        <dbReference type="Rhea" id="RHEA-COMP:9677"/>
        <dbReference type="ChEBI" id="CHEBI:15377"/>
        <dbReference type="ChEBI" id="CHEBI:15378"/>
        <dbReference type="ChEBI" id="CHEBI:29985"/>
        <dbReference type="ChEBI" id="CHEBI:30616"/>
        <dbReference type="ChEBI" id="CHEBI:43474"/>
        <dbReference type="ChEBI" id="CHEBI:58359"/>
        <dbReference type="ChEBI" id="CHEBI:78515"/>
        <dbReference type="ChEBI" id="CHEBI:78516"/>
        <dbReference type="ChEBI" id="CHEBI:456216"/>
    </reaction>
</comment>
<dbReference type="GO" id="GO:0005524">
    <property type="term" value="F:ATP binding"/>
    <property type="evidence" value="ECO:0007669"/>
    <property type="project" value="UniProtKB-KW"/>
</dbReference>
<dbReference type="InterPro" id="IPR003837">
    <property type="entry name" value="GatC"/>
</dbReference>
<dbReference type="PANTHER" id="PTHR15004">
    <property type="entry name" value="GLUTAMYL-TRNA(GLN) AMIDOTRANSFERASE SUBUNIT C, MITOCHONDRIAL"/>
    <property type="match status" value="1"/>
</dbReference>
<dbReference type="GO" id="GO:0006450">
    <property type="term" value="P:regulation of translational fidelity"/>
    <property type="evidence" value="ECO:0007669"/>
    <property type="project" value="InterPro"/>
</dbReference>
<dbReference type="Pfam" id="PF02686">
    <property type="entry name" value="GatC"/>
    <property type="match status" value="1"/>
</dbReference>
<sequence length="106" mass="11949">MKLTKDQVRLGRDKVKHVAKLANLPLTPEEEEKYSEQLSKILDYIDQLNSVDTKGVEPTFNVSGLSNVMRKDESLASLTQEEALQNPSQKQEGFFVTKRVIGEENG</sequence>
<protein>
    <recommendedName>
        <fullName evidence="1">Aspartyl/glutamyl-tRNA(Asn/Gln) amidotransferase subunit C</fullName>
        <shortName evidence="1">Asp/Glu-ADT subunit C</shortName>
        <ecNumber evidence="1">6.3.5.-</ecNumber>
    </recommendedName>
</protein>
<comment type="similarity">
    <text evidence="1">Belongs to the GatC family.</text>
</comment>
<dbReference type="PANTHER" id="PTHR15004:SF0">
    <property type="entry name" value="GLUTAMYL-TRNA(GLN) AMIDOTRANSFERASE SUBUNIT C, MITOCHONDRIAL"/>
    <property type="match status" value="1"/>
</dbReference>
<dbReference type="GO" id="GO:0016740">
    <property type="term" value="F:transferase activity"/>
    <property type="evidence" value="ECO:0007669"/>
    <property type="project" value="UniProtKB-KW"/>
</dbReference>
<dbReference type="GO" id="GO:0050566">
    <property type="term" value="F:asparaginyl-tRNA synthase (glutamine-hydrolyzing) activity"/>
    <property type="evidence" value="ECO:0007669"/>
    <property type="project" value="RHEA"/>
</dbReference>
<comment type="caution">
    <text evidence="2">The sequence shown here is derived from an EMBL/GenBank/DDBJ whole genome shotgun (WGS) entry which is preliminary data.</text>
</comment>
<organism evidence="2 3">
    <name type="scientific">Candidatus Daviesbacteria bacterium RIFCSPLOWO2_01_FULL_39_12</name>
    <dbReference type="NCBI Taxonomy" id="1797785"/>
    <lineage>
        <taxon>Bacteria</taxon>
        <taxon>Candidatus Daviesiibacteriota</taxon>
    </lineage>
</organism>
<keyword evidence="2" id="KW-0808">Transferase</keyword>
<dbReference type="InterPro" id="IPR036113">
    <property type="entry name" value="Asp/Glu-ADT_sf_sub_c"/>
</dbReference>
<dbReference type="STRING" id="1797785.A3B45_03025"/>
<dbReference type="SUPFAM" id="SSF141000">
    <property type="entry name" value="Glu-tRNAGln amidotransferase C subunit"/>
    <property type="match status" value="1"/>
</dbReference>